<protein>
    <submittedName>
        <fullName evidence="2">Uncharacterized protein</fullName>
    </submittedName>
</protein>
<name>A0AAV4FZ38_9GAST</name>
<feature type="region of interest" description="Disordered" evidence="1">
    <location>
        <begin position="1"/>
        <end position="20"/>
    </location>
</feature>
<dbReference type="EMBL" id="BMAT01011756">
    <property type="protein sequence ID" value="GFR78598.1"/>
    <property type="molecule type" value="Genomic_DNA"/>
</dbReference>
<dbReference type="Proteomes" id="UP000762676">
    <property type="component" value="Unassembled WGS sequence"/>
</dbReference>
<dbReference type="AlphaFoldDB" id="A0AAV4FZ38"/>
<evidence type="ECO:0000313" key="2">
    <source>
        <dbReference type="EMBL" id="GFR78598.1"/>
    </source>
</evidence>
<organism evidence="2 3">
    <name type="scientific">Elysia marginata</name>
    <dbReference type="NCBI Taxonomy" id="1093978"/>
    <lineage>
        <taxon>Eukaryota</taxon>
        <taxon>Metazoa</taxon>
        <taxon>Spiralia</taxon>
        <taxon>Lophotrochozoa</taxon>
        <taxon>Mollusca</taxon>
        <taxon>Gastropoda</taxon>
        <taxon>Heterobranchia</taxon>
        <taxon>Euthyneura</taxon>
        <taxon>Panpulmonata</taxon>
        <taxon>Sacoglossa</taxon>
        <taxon>Placobranchoidea</taxon>
        <taxon>Plakobranchidae</taxon>
        <taxon>Elysia</taxon>
    </lineage>
</organism>
<comment type="caution">
    <text evidence="2">The sequence shown here is derived from an EMBL/GenBank/DDBJ whole genome shotgun (WGS) entry which is preliminary data.</text>
</comment>
<keyword evidence="3" id="KW-1185">Reference proteome</keyword>
<evidence type="ECO:0000313" key="3">
    <source>
        <dbReference type="Proteomes" id="UP000762676"/>
    </source>
</evidence>
<evidence type="ECO:0000256" key="1">
    <source>
        <dbReference type="SAM" id="MobiDB-lite"/>
    </source>
</evidence>
<sequence length="86" mass="9667">MYRNITEAQISCSPGGQGKESNPCHILTHLVADRQTTWPQAQQLAHKITCTTLQTKRGFVSELYPPECPQLLKHFSKLVVTSRGIF</sequence>
<gene>
    <name evidence="2" type="ORF">ElyMa_005854000</name>
</gene>
<feature type="compositionally biased region" description="Polar residues" evidence="1">
    <location>
        <begin position="1"/>
        <end position="14"/>
    </location>
</feature>
<reference evidence="2 3" key="1">
    <citation type="journal article" date="2021" name="Elife">
        <title>Chloroplast acquisition without the gene transfer in kleptoplastic sea slugs, Plakobranchus ocellatus.</title>
        <authorList>
            <person name="Maeda T."/>
            <person name="Takahashi S."/>
            <person name="Yoshida T."/>
            <person name="Shimamura S."/>
            <person name="Takaki Y."/>
            <person name="Nagai Y."/>
            <person name="Toyoda A."/>
            <person name="Suzuki Y."/>
            <person name="Arimoto A."/>
            <person name="Ishii H."/>
            <person name="Satoh N."/>
            <person name="Nishiyama T."/>
            <person name="Hasebe M."/>
            <person name="Maruyama T."/>
            <person name="Minagawa J."/>
            <person name="Obokata J."/>
            <person name="Shigenobu S."/>
        </authorList>
    </citation>
    <scope>NUCLEOTIDE SEQUENCE [LARGE SCALE GENOMIC DNA]</scope>
</reference>
<accession>A0AAV4FZ38</accession>
<proteinExistence type="predicted"/>